<protein>
    <submittedName>
        <fullName evidence="1">Uncharacterized protein</fullName>
    </submittedName>
</protein>
<reference evidence="1" key="1">
    <citation type="journal article" date="2020" name="Nature">
        <title>Giant virus diversity and host interactions through global metagenomics.</title>
        <authorList>
            <person name="Schulz F."/>
            <person name="Roux S."/>
            <person name="Paez-Espino D."/>
            <person name="Jungbluth S."/>
            <person name="Walsh D.A."/>
            <person name="Denef V.J."/>
            <person name="McMahon K.D."/>
            <person name="Konstantinidis K.T."/>
            <person name="Eloe-Fadrosh E.A."/>
            <person name="Kyrpides N.C."/>
            <person name="Woyke T."/>
        </authorList>
    </citation>
    <scope>NUCLEOTIDE SEQUENCE</scope>
    <source>
        <strain evidence="1">GVMAG-M-3300023184-190</strain>
    </source>
</reference>
<sequence>MSLTWSAYGGRGRTIRTPCKGRTSKGCRTAKKTCLRTTKTEKRKSYCRKRKNAKRTAAAAVSGGALGAFGI</sequence>
<organism evidence="1">
    <name type="scientific">viral metagenome</name>
    <dbReference type="NCBI Taxonomy" id="1070528"/>
    <lineage>
        <taxon>unclassified sequences</taxon>
        <taxon>metagenomes</taxon>
        <taxon>organismal metagenomes</taxon>
    </lineage>
</organism>
<dbReference type="EMBL" id="MN740088">
    <property type="protein sequence ID" value="QHT87382.1"/>
    <property type="molecule type" value="Genomic_DNA"/>
</dbReference>
<evidence type="ECO:0000313" key="1">
    <source>
        <dbReference type="EMBL" id="QHT87382.1"/>
    </source>
</evidence>
<dbReference type="AlphaFoldDB" id="A0A6C0I3M8"/>
<name>A0A6C0I3M8_9ZZZZ</name>
<proteinExistence type="predicted"/>
<accession>A0A6C0I3M8</accession>